<accession>G0W2X0</accession>
<name>G0W2X0_TRYVY</name>
<dbReference type="EMBL" id="HE578918">
    <property type="protein sequence ID" value="CCD21862.1"/>
    <property type="molecule type" value="Genomic_DNA"/>
</dbReference>
<sequence>MEKTRGHPTDSQDATCKHQREACSLTGMLRQQHGPRIRTAEKHTHIGEAAPRFGKANSDKKHAEEKKKARQKHAITTGKPDKGWCRRTHKRTSHRRQMGGNGCGRSRVVLCEQNGGRVYKQESEEKHFGGLPETKKRVVAEQRRGVRKAKRIAGD</sequence>
<evidence type="ECO:0000256" key="1">
    <source>
        <dbReference type="SAM" id="MobiDB-lite"/>
    </source>
</evidence>
<proteinExistence type="predicted"/>
<feature type="compositionally biased region" description="Basic and acidic residues" evidence="1">
    <location>
        <begin position="57"/>
        <end position="67"/>
    </location>
</feature>
<reference evidence="2" key="2">
    <citation type="submission" date="2011-08" db="EMBL/GenBank/DDBJ databases">
        <authorList>
            <person name="Aslett M."/>
        </authorList>
    </citation>
    <scope>NUCLEOTIDE SEQUENCE</scope>
    <source>
        <strain evidence="2">Y486</strain>
    </source>
</reference>
<gene>
    <name evidence="2" type="ORF">TVY486_BAC4G20_002</name>
</gene>
<dbReference type="AlphaFoldDB" id="G0W2X0"/>
<organism evidence="2">
    <name type="scientific">Trypanosoma vivax (strain Y486)</name>
    <dbReference type="NCBI Taxonomy" id="1055687"/>
    <lineage>
        <taxon>Eukaryota</taxon>
        <taxon>Discoba</taxon>
        <taxon>Euglenozoa</taxon>
        <taxon>Kinetoplastea</taxon>
        <taxon>Metakinetoplastina</taxon>
        <taxon>Trypanosomatida</taxon>
        <taxon>Trypanosomatidae</taxon>
        <taxon>Trypanosoma</taxon>
        <taxon>Duttonella</taxon>
    </lineage>
</organism>
<feature type="region of interest" description="Disordered" evidence="1">
    <location>
        <begin position="26"/>
        <end position="106"/>
    </location>
</feature>
<protein>
    <submittedName>
        <fullName evidence="2">Uncharacterized protein TVY486_BAC4G20_002</fullName>
    </submittedName>
</protein>
<evidence type="ECO:0000313" key="2">
    <source>
        <dbReference type="EMBL" id="CCD21862.1"/>
    </source>
</evidence>
<feature type="compositionally biased region" description="Basic residues" evidence="1">
    <location>
        <begin position="85"/>
        <end position="97"/>
    </location>
</feature>
<reference evidence="2" key="1">
    <citation type="submission" date="2011-08" db="EMBL/GenBank/DDBJ databases">
        <title>Alternative modes of VSG evolution in African trypanosomes.</title>
        <authorList>
            <person name="Jackson A.P."/>
            <person name="Hertz-Fowler C."/>
            <person name="Berriman M."/>
        </authorList>
    </citation>
    <scope>NUCLEOTIDE SEQUENCE</scope>
    <source>
        <strain evidence="2">Y486</strain>
    </source>
</reference>